<dbReference type="AlphaFoldDB" id="A0AAD3DBH8"/>
<comment type="caution">
    <text evidence="3">The sequence shown here is derived from an EMBL/GenBank/DDBJ whole genome shotgun (WGS) entry which is preliminary data.</text>
</comment>
<gene>
    <name evidence="3" type="ORF">CTEN210_17880</name>
</gene>
<proteinExistence type="predicted"/>
<keyword evidence="4" id="KW-1185">Reference proteome</keyword>
<keyword evidence="1" id="KW-0175">Coiled coil</keyword>
<feature type="region of interest" description="Disordered" evidence="2">
    <location>
        <begin position="458"/>
        <end position="525"/>
    </location>
</feature>
<evidence type="ECO:0000313" key="3">
    <source>
        <dbReference type="EMBL" id="GFH61404.1"/>
    </source>
</evidence>
<reference evidence="3 4" key="1">
    <citation type="journal article" date="2021" name="Sci. Rep.">
        <title>The genome of the diatom Chaetoceros tenuissimus carries an ancient integrated fragment of an extant virus.</title>
        <authorList>
            <person name="Hongo Y."/>
            <person name="Kimura K."/>
            <person name="Takaki Y."/>
            <person name="Yoshida Y."/>
            <person name="Baba S."/>
            <person name="Kobayashi G."/>
            <person name="Nagasaki K."/>
            <person name="Hano T."/>
            <person name="Tomaru Y."/>
        </authorList>
    </citation>
    <scope>NUCLEOTIDE SEQUENCE [LARGE SCALE GENOMIC DNA]</scope>
    <source>
        <strain evidence="3 4">NIES-3715</strain>
    </source>
</reference>
<evidence type="ECO:0000313" key="4">
    <source>
        <dbReference type="Proteomes" id="UP001054902"/>
    </source>
</evidence>
<protein>
    <submittedName>
        <fullName evidence="3">Uncharacterized protein</fullName>
    </submittedName>
</protein>
<evidence type="ECO:0000256" key="2">
    <source>
        <dbReference type="SAM" id="MobiDB-lite"/>
    </source>
</evidence>
<dbReference type="EMBL" id="BLLK01000074">
    <property type="protein sequence ID" value="GFH61404.1"/>
    <property type="molecule type" value="Genomic_DNA"/>
</dbReference>
<evidence type="ECO:0000256" key="1">
    <source>
        <dbReference type="SAM" id="Coils"/>
    </source>
</evidence>
<feature type="region of interest" description="Disordered" evidence="2">
    <location>
        <begin position="28"/>
        <end position="47"/>
    </location>
</feature>
<name>A0AAD3DBH8_9STRA</name>
<sequence length="674" mass="76202">MDHLGDEDPFYLPPSLNQSDIAETEHSIHSSTFHDDDHHDWDALHNTNGKDRERARIEEELKNISADLERTKNEAEQANAHMFGQNVAFKPFHYEHASSYTATTVPIETASVGSSSRHFDMSSLRNSANYIIQETHAYSDSNVMQPQTIRSAGYAASASSCTGGWTPNGNASPTLREFQRIDEFAPTSNHSHYDHGAASVISESINSEKGTYHLQQNWQNIDNFQRARRRGSNDVSIYSEPGIMRNYRGPGSRYAHSEISDCGKRSIASLDYDFNMQPDRTIKRRASEVGGMKQEFAVKEAEPAEDPVGSYEYYNLPGRDRNDDDDEEDDIISCGDLDDLEGLDVKNFDWDADHKNVDHAKKELSSHSMPNGAFTYGENLSTFSSFGGNSFPLSFSGAQEDTYQSSRKIELDMTSCKSAPVFAARLETHKESSEDEDNYVESLGDDFLISSDNYEHQVESKPDKVYSLSSVQQEEKQNNKNTTNKKATSKPTVDEASPKPKITRKKKVGDDPIEELALNPEGNDADDRMVYKSELKTGGLNNIGTQFCKYTMREFTKTEFGQGDLIGKRRGLEPGYPGLMCAHCCGKERRLGGRYFPSTIKTLSDTKKSLLTFYSHLLKCNEFPAEKKLKLKEYHKTHEIERESQSYGSQKKFFVVVWHRLHKDYIFNKKGKTK</sequence>
<dbReference type="Proteomes" id="UP001054902">
    <property type="component" value="Unassembled WGS sequence"/>
</dbReference>
<accession>A0AAD3DBH8</accession>
<feature type="coiled-coil region" evidence="1">
    <location>
        <begin position="54"/>
        <end position="81"/>
    </location>
</feature>
<organism evidence="3 4">
    <name type="scientific">Chaetoceros tenuissimus</name>
    <dbReference type="NCBI Taxonomy" id="426638"/>
    <lineage>
        <taxon>Eukaryota</taxon>
        <taxon>Sar</taxon>
        <taxon>Stramenopiles</taxon>
        <taxon>Ochrophyta</taxon>
        <taxon>Bacillariophyta</taxon>
        <taxon>Coscinodiscophyceae</taxon>
        <taxon>Chaetocerotophycidae</taxon>
        <taxon>Chaetocerotales</taxon>
        <taxon>Chaetocerotaceae</taxon>
        <taxon>Chaetoceros</taxon>
    </lineage>
</organism>